<dbReference type="EC" id="2.4.1.115" evidence="3"/>
<evidence type="ECO:0000313" key="8">
    <source>
        <dbReference type="Proteomes" id="UP001159364"/>
    </source>
</evidence>
<gene>
    <name evidence="7" type="ORF">K2173_009887</name>
</gene>
<evidence type="ECO:0000313" key="7">
    <source>
        <dbReference type="EMBL" id="KAJ8759786.1"/>
    </source>
</evidence>
<dbReference type="InterPro" id="IPR050481">
    <property type="entry name" value="UDP-glycosyltransf_plant"/>
</dbReference>
<evidence type="ECO:0000256" key="5">
    <source>
        <dbReference type="ARBA" id="ARBA00047606"/>
    </source>
</evidence>
<dbReference type="GO" id="GO:0047213">
    <property type="term" value="F:anthocyanidin 3-O-glucosyltransferase activity"/>
    <property type="evidence" value="ECO:0007669"/>
    <property type="project" value="UniProtKB-EC"/>
</dbReference>
<organism evidence="7 8">
    <name type="scientific">Erythroxylum novogranatense</name>
    <dbReference type="NCBI Taxonomy" id="1862640"/>
    <lineage>
        <taxon>Eukaryota</taxon>
        <taxon>Viridiplantae</taxon>
        <taxon>Streptophyta</taxon>
        <taxon>Embryophyta</taxon>
        <taxon>Tracheophyta</taxon>
        <taxon>Spermatophyta</taxon>
        <taxon>Magnoliopsida</taxon>
        <taxon>eudicotyledons</taxon>
        <taxon>Gunneridae</taxon>
        <taxon>Pentapetalae</taxon>
        <taxon>rosids</taxon>
        <taxon>fabids</taxon>
        <taxon>Malpighiales</taxon>
        <taxon>Erythroxylaceae</taxon>
        <taxon>Erythroxylum</taxon>
    </lineage>
</organism>
<comment type="pathway">
    <text evidence="1">Pigment biosynthesis; anthocyanin biosynthesis.</text>
</comment>
<protein>
    <recommendedName>
        <fullName evidence="3">anthocyanidin 3-O-glucosyltransferase</fullName>
        <ecNumber evidence="3">2.4.1.115</ecNumber>
    </recommendedName>
</protein>
<sequence>MKQAQMVFIPSLGASYLVSFTQFAKLLLDREESLSATILVINPSYGANVDTYSKQLVASIHKSSVKQVIVNHVMSEKSSLLVGLVVDVFCSRMIEVAKELGVPSYVFFTSSVAYKQTDPNLTISSFANPIPLRVLPSGLMNKYGRYTSSELEPYAVSSFKDCNAPPMYTVGPILNLEGQKPSGSKTTEHDKIMKWLDDQPEESVVFLCFGSAGSFHETHGHRFLWSIRKSAPKGEFSLPGEYTNYDEIFPDGFMQRTRNKGMVCGWAPQVQILSHKATGGFVSHCGWNSILESLWHSVPIVTWPMYGEQQLNAYEIVKELGLAVELTLDYNMKEGGLVMADDIVKSLKCVLEDGEFRNRVKAISENSKQAVLDGGSSSVAVDHLIKLMLEVRP</sequence>
<dbReference type="Gene3D" id="3.40.50.2000">
    <property type="entry name" value="Glycogen Phosphorylase B"/>
    <property type="match status" value="3"/>
</dbReference>
<dbReference type="InterPro" id="IPR035595">
    <property type="entry name" value="UDP_glycos_trans_CS"/>
</dbReference>
<keyword evidence="4 6" id="KW-0808">Transferase</keyword>
<comment type="caution">
    <text evidence="7">The sequence shown here is derived from an EMBL/GenBank/DDBJ whole genome shotgun (WGS) entry which is preliminary data.</text>
</comment>
<evidence type="ECO:0000256" key="1">
    <source>
        <dbReference type="ARBA" id="ARBA00004935"/>
    </source>
</evidence>
<comment type="similarity">
    <text evidence="2 6">Belongs to the UDP-glycosyltransferase family.</text>
</comment>
<dbReference type="AlphaFoldDB" id="A0AAV8SZ70"/>
<dbReference type="FunFam" id="3.40.50.2000:FF:000056">
    <property type="entry name" value="Glycosyltransferase"/>
    <property type="match status" value="1"/>
</dbReference>
<accession>A0AAV8SZ70</accession>
<reference evidence="7 8" key="1">
    <citation type="submission" date="2021-09" db="EMBL/GenBank/DDBJ databases">
        <title>Genomic insights and catalytic innovation underlie evolution of tropane alkaloids biosynthesis.</title>
        <authorList>
            <person name="Wang Y.-J."/>
            <person name="Tian T."/>
            <person name="Huang J.-P."/>
            <person name="Huang S.-X."/>
        </authorList>
    </citation>
    <scope>NUCLEOTIDE SEQUENCE [LARGE SCALE GENOMIC DNA]</scope>
    <source>
        <strain evidence="7">KIB-2018</strain>
        <tissue evidence="7">Leaf</tissue>
    </source>
</reference>
<dbReference type="SUPFAM" id="SSF53756">
    <property type="entry name" value="UDP-Glycosyltransferase/glycogen phosphorylase"/>
    <property type="match status" value="1"/>
</dbReference>
<name>A0AAV8SZ70_9ROSI</name>
<dbReference type="PROSITE" id="PS00375">
    <property type="entry name" value="UDPGT"/>
    <property type="match status" value="1"/>
</dbReference>
<evidence type="ECO:0000256" key="4">
    <source>
        <dbReference type="ARBA" id="ARBA00022679"/>
    </source>
</evidence>
<dbReference type="EMBL" id="JAIWQS010000007">
    <property type="protein sequence ID" value="KAJ8759786.1"/>
    <property type="molecule type" value="Genomic_DNA"/>
</dbReference>
<dbReference type="Proteomes" id="UP001159364">
    <property type="component" value="Linkage Group LG07"/>
</dbReference>
<dbReference type="CDD" id="cd03784">
    <property type="entry name" value="GT1_Gtf-like"/>
    <property type="match status" value="1"/>
</dbReference>
<proteinExistence type="inferred from homology"/>
<dbReference type="Pfam" id="PF00201">
    <property type="entry name" value="UDPGT"/>
    <property type="match status" value="1"/>
</dbReference>
<evidence type="ECO:0000256" key="2">
    <source>
        <dbReference type="ARBA" id="ARBA00009995"/>
    </source>
</evidence>
<evidence type="ECO:0000256" key="3">
    <source>
        <dbReference type="ARBA" id="ARBA00012585"/>
    </source>
</evidence>
<dbReference type="PANTHER" id="PTHR48048:SF45">
    <property type="entry name" value="GLYCOSYLTRANSFERASE"/>
    <property type="match status" value="1"/>
</dbReference>
<comment type="catalytic activity">
    <reaction evidence="5">
        <text>an anthocyanidin + UDP-alpha-D-glucose + H(+) = an anthocyanidin 3-O-beta-D-glucoside + UDP</text>
        <dbReference type="Rhea" id="RHEA:20093"/>
        <dbReference type="ChEBI" id="CHEBI:15378"/>
        <dbReference type="ChEBI" id="CHEBI:16307"/>
        <dbReference type="ChEBI" id="CHEBI:58223"/>
        <dbReference type="ChEBI" id="CHEBI:58885"/>
        <dbReference type="ChEBI" id="CHEBI:143576"/>
        <dbReference type="EC" id="2.4.1.115"/>
    </reaction>
</comment>
<evidence type="ECO:0000256" key="6">
    <source>
        <dbReference type="RuleBase" id="RU003718"/>
    </source>
</evidence>
<keyword evidence="6" id="KW-0328">Glycosyltransferase</keyword>
<keyword evidence="8" id="KW-1185">Reference proteome</keyword>
<dbReference type="PANTHER" id="PTHR48048">
    <property type="entry name" value="GLYCOSYLTRANSFERASE"/>
    <property type="match status" value="1"/>
</dbReference>
<dbReference type="InterPro" id="IPR002213">
    <property type="entry name" value="UDP_glucos_trans"/>
</dbReference>